<dbReference type="InterPro" id="IPR003439">
    <property type="entry name" value="ABC_transporter-like_ATP-bd"/>
</dbReference>
<dbReference type="GO" id="GO:0016887">
    <property type="term" value="F:ATP hydrolysis activity"/>
    <property type="evidence" value="ECO:0007669"/>
    <property type="project" value="InterPro"/>
</dbReference>
<dbReference type="PANTHER" id="PTHR24221:SF654">
    <property type="entry name" value="ATP-BINDING CASSETTE SUB-FAMILY B MEMBER 6"/>
    <property type="match status" value="1"/>
</dbReference>
<dbReference type="PANTHER" id="PTHR24221">
    <property type="entry name" value="ATP-BINDING CASSETTE SUB-FAMILY B"/>
    <property type="match status" value="1"/>
</dbReference>
<evidence type="ECO:0000313" key="4">
    <source>
        <dbReference type="Proteomes" id="UP000198582"/>
    </source>
</evidence>
<dbReference type="EMBL" id="FOEF01000003">
    <property type="protein sequence ID" value="SEP05411.1"/>
    <property type="molecule type" value="Genomic_DNA"/>
</dbReference>
<sequence length="127" mass="13598">MYAESGPPFEKVAAAKPELILAGDEYDLAKDFPTLGYLNGTGKDSWQQMAQRAGDVLGRRSESDHLGEPSVELRDVRFRYSDSLFLEGVSLKVPAGSTTALVGPSGAGKTTVTKLVAVPRRGRRVGC</sequence>
<evidence type="ECO:0000256" key="1">
    <source>
        <dbReference type="SAM" id="MobiDB-lite"/>
    </source>
</evidence>
<dbReference type="AlphaFoldDB" id="A0A1H8UQI6"/>
<dbReference type="GO" id="GO:0034040">
    <property type="term" value="F:ATPase-coupled lipid transmembrane transporter activity"/>
    <property type="evidence" value="ECO:0007669"/>
    <property type="project" value="TreeGrafter"/>
</dbReference>
<accession>A0A1H8UQI6</accession>
<dbReference type="SUPFAM" id="SSF53807">
    <property type="entry name" value="Helical backbone' metal receptor"/>
    <property type="match status" value="1"/>
</dbReference>
<evidence type="ECO:0000313" key="3">
    <source>
        <dbReference type="EMBL" id="SEP05411.1"/>
    </source>
</evidence>
<feature type="region of interest" description="Disordered" evidence="1">
    <location>
        <begin position="49"/>
        <end position="68"/>
    </location>
</feature>
<dbReference type="InterPro" id="IPR039421">
    <property type="entry name" value="Type_1_exporter"/>
</dbReference>
<reference evidence="4" key="1">
    <citation type="submission" date="2016-10" db="EMBL/GenBank/DDBJ databases">
        <authorList>
            <person name="Varghese N."/>
            <person name="Submissions S."/>
        </authorList>
    </citation>
    <scope>NUCLEOTIDE SEQUENCE [LARGE SCALE GENOMIC DNA]</scope>
    <source>
        <strain evidence="4">DSM 44993</strain>
    </source>
</reference>
<dbReference type="STRING" id="394193.SAMN04489732_103407"/>
<gene>
    <name evidence="3" type="ORF">SAMN04489732_103407</name>
</gene>
<dbReference type="SUPFAM" id="SSF52540">
    <property type="entry name" value="P-loop containing nucleoside triphosphate hydrolases"/>
    <property type="match status" value="1"/>
</dbReference>
<proteinExistence type="predicted"/>
<keyword evidence="4" id="KW-1185">Reference proteome</keyword>
<dbReference type="RefSeq" id="WP_218156739.1">
    <property type="nucleotide sequence ID" value="NZ_FOEF01000003.1"/>
</dbReference>
<dbReference type="Gene3D" id="3.40.50.1980">
    <property type="entry name" value="Nitrogenase molybdenum iron protein domain"/>
    <property type="match status" value="1"/>
</dbReference>
<dbReference type="Pfam" id="PF00005">
    <property type="entry name" value="ABC_tran"/>
    <property type="match status" value="1"/>
</dbReference>
<feature type="compositionally biased region" description="Basic and acidic residues" evidence="1">
    <location>
        <begin position="57"/>
        <end position="68"/>
    </location>
</feature>
<dbReference type="GO" id="GO:0005524">
    <property type="term" value="F:ATP binding"/>
    <property type="evidence" value="ECO:0007669"/>
    <property type="project" value="InterPro"/>
</dbReference>
<dbReference type="Proteomes" id="UP000198582">
    <property type="component" value="Unassembled WGS sequence"/>
</dbReference>
<name>A0A1H8UQI6_9PSEU</name>
<dbReference type="Gene3D" id="3.40.50.300">
    <property type="entry name" value="P-loop containing nucleotide triphosphate hydrolases"/>
    <property type="match status" value="1"/>
</dbReference>
<dbReference type="InterPro" id="IPR027417">
    <property type="entry name" value="P-loop_NTPase"/>
</dbReference>
<evidence type="ECO:0000259" key="2">
    <source>
        <dbReference type="Pfam" id="PF00005"/>
    </source>
</evidence>
<organism evidence="3 4">
    <name type="scientific">Amycolatopsis saalfeldensis</name>
    <dbReference type="NCBI Taxonomy" id="394193"/>
    <lineage>
        <taxon>Bacteria</taxon>
        <taxon>Bacillati</taxon>
        <taxon>Actinomycetota</taxon>
        <taxon>Actinomycetes</taxon>
        <taxon>Pseudonocardiales</taxon>
        <taxon>Pseudonocardiaceae</taxon>
        <taxon>Amycolatopsis</taxon>
    </lineage>
</organism>
<protein>
    <submittedName>
        <fullName evidence="3">ABC transporter</fullName>
    </submittedName>
</protein>
<feature type="domain" description="ABC transporter" evidence="2">
    <location>
        <begin position="86"/>
        <end position="117"/>
    </location>
</feature>